<evidence type="ECO:0000256" key="2">
    <source>
        <dbReference type="SAM" id="MobiDB-lite"/>
    </source>
</evidence>
<reference evidence="5" key="1">
    <citation type="journal article" date="2017" name="Nat. Ecol. Evol.">
        <title>Genome expansion and lineage-specific genetic innovations in the forest pathogenic fungi Armillaria.</title>
        <authorList>
            <person name="Sipos G."/>
            <person name="Prasanna A.N."/>
            <person name="Walter M.C."/>
            <person name="O'Connor E."/>
            <person name="Balint B."/>
            <person name="Krizsan K."/>
            <person name="Kiss B."/>
            <person name="Hess J."/>
            <person name="Varga T."/>
            <person name="Slot J."/>
            <person name="Riley R."/>
            <person name="Boka B."/>
            <person name="Rigling D."/>
            <person name="Barry K."/>
            <person name="Lee J."/>
            <person name="Mihaltcheva S."/>
            <person name="LaButti K."/>
            <person name="Lipzen A."/>
            <person name="Waldron R."/>
            <person name="Moloney N.M."/>
            <person name="Sperisen C."/>
            <person name="Kredics L."/>
            <person name="Vagvoelgyi C."/>
            <person name="Patrignani A."/>
            <person name="Fitzpatrick D."/>
            <person name="Nagy I."/>
            <person name="Doyle S."/>
            <person name="Anderson J.B."/>
            <person name="Grigoriev I.V."/>
            <person name="Gueldener U."/>
            <person name="Muensterkoetter M."/>
            <person name="Nagy L.G."/>
        </authorList>
    </citation>
    <scope>NUCLEOTIDE SEQUENCE [LARGE SCALE GENOMIC DNA]</scope>
    <source>
        <strain evidence="5">Ar21-2</strain>
    </source>
</reference>
<keyword evidence="5" id="KW-1185">Reference proteome</keyword>
<evidence type="ECO:0000259" key="3">
    <source>
        <dbReference type="Pfam" id="PF07859"/>
    </source>
</evidence>
<proteinExistence type="predicted"/>
<gene>
    <name evidence="4" type="ORF">ARMGADRAFT_1086916</name>
</gene>
<dbReference type="Proteomes" id="UP000217790">
    <property type="component" value="Unassembled WGS sequence"/>
</dbReference>
<feature type="domain" description="Alpha/beta hydrolase fold-3" evidence="3">
    <location>
        <begin position="292"/>
        <end position="410"/>
    </location>
</feature>
<feature type="region of interest" description="Disordered" evidence="2">
    <location>
        <begin position="48"/>
        <end position="87"/>
    </location>
</feature>
<feature type="compositionally biased region" description="Basic and acidic residues" evidence="2">
    <location>
        <begin position="48"/>
        <end position="57"/>
    </location>
</feature>
<sequence>MVVDSGGGGITFDLTNFGDAVPTARDEGIHHVVQDEEEGLKKLDAPAEHGSLRERCSQDSSCTTQLHPWDANTPHDGLHPATPTTDPPPPRFGIPLALLTEARLVVALTVKGSMTGQAKILVVEVSRSSWTGIMYLIAWVAPLHSVGSSVRLMRQSINLQENPRRASFCPVALTVLQRVEVVAITAVLRFYVLSRLTTTFFTTERRKTWCAVCTNALFRFVAGHVAYVKLMLLGPTPDMYAKWTTKIGLSPTIEELPDGAKLLWMWRILFSCGPSFIQFFRHLQLELEKRDINITIAILAYRLVPDAVYPSQLIDANQALGNLLSASVDPHSLVLLGDTAGGNLILQIFSYILHPHPNIPEFPRPKIPFLGALLNSPWVCLAGDELFNVNGPYNIISVHTYRSWGNTILQHADAQFVDPVLVTSGAKECMYTAHQRLVEDYMKTTNPDVEFVVTDGARGVHDDMLSDFVIPGEKAENLSPTTTIIVDWCARLFGQ</sequence>
<dbReference type="OrthoDB" id="2152029at2759"/>
<dbReference type="SUPFAM" id="SSF53474">
    <property type="entry name" value="alpha/beta-Hydrolases"/>
    <property type="match status" value="1"/>
</dbReference>
<evidence type="ECO:0000313" key="5">
    <source>
        <dbReference type="Proteomes" id="UP000217790"/>
    </source>
</evidence>
<evidence type="ECO:0000313" key="4">
    <source>
        <dbReference type="EMBL" id="PBK86172.1"/>
    </source>
</evidence>
<dbReference type="AlphaFoldDB" id="A0A2H3D450"/>
<dbReference type="InterPro" id="IPR013094">
    <property type="entry name" value="AB_hydrolase_3"/>
</dbReference>
<dbReference type="PANTHER" id="PTHR48081">
    <property type="entry name" value="AB HYDROLASE SUPERFAMILY PROTEIN C4A8.06C"/>
    <property type="match status" value="1"/>
</dbReference>
<dbReference type="Gene3D" id="3.40.50.1820">
    <property type="entry name" value="alpha/beta hydrolase"/>
    <property type="match status" value="1"/>
</dbReference>
<dbReference type="GO" id="GO:0016787">
    <property type="term" value="F:hydrolase activity"/>
    <property type="evidence" value="ECO:0007669"/>
    <property type="project" value="UniProtKB-KW"/>
</dbReference>
<dbReference type="EMBL" id="KZ293686">
    <property type="protein sequence ID" value="PBK86172.1"/>
    <property type="molecule type" value="Genomic_DNA"/>
</dbReference>
<protein>
    <recommendedName>
        <fullName evidence="3">Alpha/beta hydrolase fold-3 domain-containing protein</fullName>
    </recommendedName>
</protein>
<dbReference type="Pfam" id="PF07859">
    <property type="entry name" value="Abhydrolase_3"/>
    <property type="match status" value="1"/>
</dbReference>
<dbReference type="STRING" id="47427.A0A2H3D450"/>
<keyword evidence="1" id="KW-0378">Hydrolase</keyword>
<accession>A0A2H3D450</accession>
<dbReference type="InterPro" id="IPR029058">
    <property type="entry name" value="AB_hydrolase_fold"/>
</dbReference>
<dbReference type="PANTHER" id="PTHR48081:SF31">
    <property type="entry name" value="STERYL ACETYL HYDROLASE MUG81-RELATED"/>
    <property type="match status" value="1"/>
</dbReference>
<organism evidence="4 5">
    <name type="scientific">Armillaria gallica</name>
    <name type="common">Bulbous honey fungus</name>
    <name type="synonym">Armillaria bulbosa</name>
    <dbReference type="NCBI Taxonomy" id="47427"/>
    <lineage>
        <taxon>Eukaryota</taxon>
        <taxon>Fungi</taxon>
        <taxon>Dikarya</taxon>
        <taxon>Basidiomycota</taxon>
        <taxon>Agaricomycotina</taxon>
        <taxon>Agaricomycetes</taxon>
        <taxon>Agaricomycetidae</taxon>
        <taxon>Agaricales</taxon>
        <taxon>Marasmiineae</taxon>
        <taxon>Physalacriaceae</taxon>
        <taxon>Armillaria</taxon>
    </lineage>
</organism>
<name>A0A2H3D450_ARMGA</name>
<evidence type="ECO:0000256" key="1">
    <source>
        <dbReference type="ARBA" id="ARBA00022801"/>
    </source>
</evidence>
<dbReference type="InParanoid" id="A0A2H3D450"/>
<dbReference type="FunCoup" id="A0A2H3D450">
    <property type="interactions" value="20"/>
</dbReference>
<dbReference type="InterPro" id="IPR050300">
    <property type="entry name" value="GDXG_lipolytic_enzyme"/>
</dbReference>